<evidence type="ECO:0000256" key="7">
    <source>
        <dbReference type="RuleBase" id="RU362091"/>
    </source>
</evidence>
<keyword evidence="4 8" id="KW-0812">Transmembrane</keyword>
<evidence type="ECO:0000256" key="6">
    <source>
        <dbReference type="ARBA" id="ARBA00023136"/>
    </source>
</evidence>
<feature type="transmembrane region" description="Helical" evidence="8">
    <location>
        <begin position="361"/>
        <end position="381"/>
    </location>
</feature>
<organism evidence="9 10">
    <name type="scientific">Streptomyces coffeae</name>
    <dbReference type="NCBI Taxonomy" id="621382"/>
    <lineage>
        <taxon>Bacteria</taxon>
        <taxon>Bacillati</taxon>
        <taxon>Actinomycetota</taxon>
        <taxon>Actinomycetes</taxon>
        <taxon>Kitasatosporales</taxon>
        <taxon>Streptomycetaceae</taxon>
        <taxon>Streptomyces</taxon>
    </lineage>
</organism>
<gene>
    <name evidence="9" type="ORF">JK363_14375</name>
</gene>
<dbReference type="Pfam" id="PF00474">
    <property type="entry name" value="SSF"/>
    <property type="match status" value="1"/>
</dbReference>
<evidence type="ECO:0000256" key="1">
    <source>
        <dbReference type="ARBA" id="ARBA00004141"/>
    </source>
</evidence>
<evidence type="ECO:0000313" key="10">
    <source>
        <dbReference type="Proteomes" id="UP000634229"/>
    </source>
</evidence>
<dbReference type="PANTHER" id="PTHR48086:SF8">
    <property type="entry name" value="MONOCARBOXYLIC ACID PERMEASE"/>
    <property type="match status" value="1"/>
</dbReference>
<dbReference type="InterPro" id="IPR050277">
    <property type="entry name" value="Sodium:Solute_Symporter"/>
</dbReference>
<reference evidence="9 10" key="1">
    <citation type="submission" date="2021-01" db="EMBL/GenBank/DDBJ databases">
        <title>WGS of actinomycetes isolated from Thailand.</title>
        <authorList>
            <person name="Thawai C."/>
        </authorList>
    </citation>
    <scope>NUCLEOTIDE SEQUENCE [LARGE SCALE GENOMIC DNA]</scope>
    <source>
        <strain evidence="9 10">CA1R205</strain>
    </source>
</reference>
<dbReference type="InterPro" id="IPR038377">
    <property type="entry name" value="Na/Glc_symporter_sf"/>
</dbReference>
<dbReference type="Gene3D" id="1.20.1730.10">
    <property type="entry name" value="Sodium/glucose cotransporter"/>
    <property type="match status" value="1"/>
</dbReference>
<sequence length="487" mass="51092">MNTVLVVCGVGIVVIGLLGLMGRRKPAANLEEWSVGGRNFGALTTWFLQAGEIYTTFTFLGLAGLAFSSGVAVVYALPYLPIAYVGLYVISPIVWRIGREHGHVTQGDFFADRYRSPLLGTVTAVFGVLFLLPYLQLQITGLGLVVELATGKDNVGTAAMILASVLIVAFVLWSGIHGVARTAYFKDALMLVVLIVLLVAVPAHFHGGLGNLGGELRDHHSELLSVPHSGPHGTVWFFTSMLTSLFSVLFMTMPHGWPAVMAADSERALRKNSIWMPVYGATQAIPIIVGFVAITTLSVPVNGNNGVLLTLVSEALPAWLVGVVAVAAAATAMVPAAAIVLGMSTMVARNVLHVQDRRRALIVNHTTVVAGVGVALVLGIARPDALANLLLLTYSGLAQMAPATGAALTRRPLLRAPSAGAGIVTGEAVLIWLTFGGVYDGPVSSGLISLAANVLVAVVTEAVLRLWSSRAAEEEREGPVPAPTPAR</sequence>
<dbReference type="PROSITE" id="PS50283">
    <property type="entry name" value="NA_SOLUT_SYMP_3"/>
    <property type="match status" value="1"/>
</dbReference>
<dbReference type="InterPro" id="IPR001734">
    <property type="entry name" value="Na/solute_symporter"/>
</dbReference>
<keyword evidence="3" id="KW-0813">Transport</keyword>
<feature type="transmembrane region" description="Helical" evidence="8">
    <location>
        <begin position="116"/>
        <end position="135"/>
    </location>
</feature>
<dbReference type="Proteomes" id="UP000634229">
    <property type="component" value="Unassembled WGS sequence"/>
</dbReference>
<feature type="transmembrane region" description="Helical" evidence="8">
    <location>
        <begin position="387"/>
        <end position="408"/>
    </location>
</feature>
<evidence type="ECO:0000313" key="9">
    <source>
        <dbReference type="EMBL" id="MBL1097836.1"/>
    </source>
</evidence>
<feature type="transmembrane region" description="Helical" evidence="8">
    <location>
        <begin position="235"/>
        <end position="253"/>
    </location>
</feature>
<comment type="caution">
    <text evidence="9">The sequence shown here is derived from an EMBL/GenBank/DDBJ whole genome shotgun (WGS) entry which is preliminary data.</text>
</comment>
<evidence type="ECO:0000256" key="2">
    <source>
        <dbReference type="ARBA" id="ARBA00006434"/>
    </source>
</evidence>
<evidence type="ECO:0000256" key="4">
    <source>
        <dbReference type="ARBA" id="ARBA00022692"/>
    </source>
</evidence>
<feature type="transmembrane region" description="Helical" evidence="8">
    <location>
        <begin position="420"/>
        <end position="439"/>
    </location>
</feature>
<feature type="transmembrane region" description="Helical" evidence="8">
    <location>
        <begin position="274"/>
        <end position="299"/>
    </location>
</feature>
<feature type="transmembrane region" description="Helical" evidence="8">
    <location>
        <begin position="43"/>
        <end position="67"/>
    </location>
</feature>
<evidence type="ECO:0000256" key="3">
    <source>
        <dbReference type="ARBA" id="ARBA00022448"/>
    </source>
</evidence>
<keyword evidence="10" id="KW-1185">Reference proteome</keyword>
<proteinExistence type="inferred from homology"/>
<feature type="transmembrane region" description="Helical" evidence="8">
    <location>
        <begin position="445"/>
        <end position="467"/>
    </location>
</feature>
<dbReference type="PANTHER" id="PTHR48086">
    <property type="entry name" value="SODIUM/PROLINE SYMPORTER-RELATED"/>
    <property type="match status" value="1"/>
</dbReference>
<comment type="subcellular location">
    <subcellularLocation>
        <location evidence="1">Membrane</location>
        <topology evidence="1">Multi-pass membrane protein</topology>
    </subcellularLocation>
</comment>
<feature type="transmembrane region" description="Helical" evidence="8">
    <location>
        <begin position="188"/>
        <end position="205"/>
    </location>
</feature>
<dbReference type="EMBL" id="JAERRF010000007">
    <property type="protein sequence ID" value="MBL1097836.1"/>
    <property type="molecule type" value="Genomic_DNA"/>
</dbReference>
<comment type="similarity">
    <text evidence="2 7">Belongs to the sodium:solute symporter (SSF) (TC 2.A.21) family.</text>
</comment>
<feature type="transmembrane region" description="Helical" evidence="8">
    <location>
        <begin position="6"/>
        <end position="22"/>
    </location>
</feature>
<evidence type="ECO:0000256" key="5">
    <source>
        <dbReference type="ARBA" id="ARBA00022989"/>
    </source>
</evidence>
<accession>A0ABS1NCN0</accession>
<evidence type="ECO:0000256" key="8">
    <source>
        <dbReference type="SAM" id="Phobius"/>
    </source>
</evidence>
<dbReference type="RefSeq" id="WP_201875254.1">
    <property type="nucleotide sequence ID" value="NZ_JAERRF010000007.1"/>
</dbReference>
<name>A0ABS1NCN0_9ACTN</name>
<protein>
    <submittedName>
        <fullName evidence="9">Sodium:solute symporter family protein</fullName>
    </submittedName>
</protein>
<feature type="transmembrane region" description="Helical" evidence="8">
    <location>
        <begin position="319"/>
        <end position="341"/>
    </location>
</feature>
<keyword evidence="5 8" id="KW-1133">Transmembrane helix</keyword>
<feature type="transmembrane region" description="Helical" evidence="8">
    <location>
        <begin position="73"/>
        <end position="95"/>
    </location>
</feature>
<keyword evidence="6 8" id="KW-0472">Membrane</keyword>
<feature type="transmembrane region" description="Helical" evidence="8">
    <location>
        <begin position="155"/>
        <end position="176"/>
    </location>
</feature>